<evidence type="ECO:0000259" key="1">
    <source>
        <dbReference type="Pfam" id="PF00126"/>
    </source>
</evidence>
<sequence>MECRVKVFLCADGRPVMGPGRYALLKAISEEGTVKGAAERLGWSYGYARRSIEALERAFGRKVVQTERGGPEGGRASLTDFGRKLVEEYERAMKEVREKGLKPIL</sequence>
<organism evidence="2 3">
    <name type="scientific">Methanopyrus kandleri</name>
    <dbReference type="NCBI Taxonomy" id="2320"/>
    <lineage>
        <taxon>Archaea</taxon>
        <taxon>Methanobacteriati</taxon>
        <taxon>Methanobacteriota</taxon>
        <taxon>Methanomada group</taxon>
        <taxon>Methanopyri</taxon>
        <taxon>Methanopyrales</taxon>
        <taxon>Methanopyraceae</taxon>
        <taxon>Methanopyrus</taxon>
    </lineage>
</organism>
<dbReference type="GeneID" id="1478025"/>
<evidence type="ECO:0000313" key="2">
    <source>
        <dbReference type="EMBL" id="HII70238.1"/>
    </source>
</evidence>
<dbReference type="RefSeq" id="WP_011019798.1">
    <property type="nucleotide sequence ID" value="NZ_DUJS01000003.1"/>
</dbReference>
<dbReference type="SUPFAM" id="SSF46785">
    <property type="entry name" value="Winged helix' DNA-binding domain"/>
    <property type="match status" value="1"/>
</dbReference>
<dbReference type="InterPro" id="IPR000847">
    <property type="entry name" value="LysR_HTH_N"/>
</dbReference>
<evidence type="ECO:0000313" key="3">
    <source>
        <dbReference type="Proteomes" id="UP000619545"/>
    </source>
</evidence>
<protein>
    <submittedName>
        <fullName evidence="2">LysR family transcriptional regulator</fullName>
    </submittedName>
</protein>
<gene>
    <name evidence="2" type="ORF">HA336_03280</name>
</gene>
<dbReference type="PANTHER" id="PTHR30432">
    <property type="entry name" value="TRANSCRIPTIONAL REGULATOR MODE"/>
    <property type="match status" value="1"/>
</dbReference>
<dbReference type="InterPro" id="IPR036388">
    <property type="entry name" value="WH-like_DNA-bd_sf"/>
</dbReference>
<dbReference type="OMA" id="LRVWIEQ"/>
<dbReference type="InterPro" id="IPR051815">
    <property type="entry name" value="Molybdate_resp_trans_reg"/>
</dbReference>
<dbReference type="Proteomes" id="UP000619545">
    <property type="component" value="Unassembled WGS sequence"/>
</dbReference>
<accession>A0A832TCD8</accession>
<proteinExistence type="predicted"/>
<name>A0A832TCD8_9EURY</name>
<feature type="domain" description="HTH lysR-type" evidence="1">
    <location>
        <begin position="23"/>
        <end position="83"/>
    </location>
</feature>
<dbReference type="InterPro" id="IPR036390">
    <property type="entry name" value="WH_DNA-bd_sf"/>
</dbReference>
<dbReference type="PANTHER" id="PTHR30432:SF1">
    <property type="entry name" value="DNA-BINDING TRANSCRIPTIONAL DUAL REGULATOR MODE"/>
    <property type="match status" value="1"/>
</dbReference>
<dbReference type="EMBL" id="DUJS01000003">
    <property type="protein sequence ID" value="HII70238.1"/>
    <property type="molecule type" value="Genomic_DNA"/>
</dbReference>
<reference evidence="2" key="1">
    <citation type="journal article" date="2020" name="bioRxiv">
        <title>A rank-normalized archaeal taxonomy based on genome phylogeny resolves widespread incomplete and uneven classifications.</title>
        <authorList>
            <person name="Rinke C."/>
            <person name="Chuvochina M."/>
            <person name="Mussig A.J."/>
            <person name="Chaumeil P.-A."/>
            <person name="Waite D.W."/>
            <person name="Whitman W.B."/>
            <person name="Parks D.H."/>
            <person name="Hugenholtz P."/>
        </authorList>
    </citation>
    <scope>NUCLEOTIDE SEQUENCE</scope>
    <source>
        <strain evidence="2">UBA8853</strain>
    </source>
</reference>
<dbReference type="Gene3D" id="1.10.10.10">
    <property type="entry name" value="Winged helix-like DNA-binding domain superfamily/Winged helix DNA-binding domain"/>
    <property type="match status" value="1"/>
</dbReference>
<dbReference type="GO" id="GO:0003700">
    <property type="term" value="F:DNA-binding transcription factor activity"/>
    <property type="evidence" value="ECO:0007669"/>
    <property type="project" value="InterPro"/>
</dbReference>
<dbReference type="AlphaFoldDB" id="A0A832TCD8"/>
<dbReference type="Pfam" id="PF00126">
    <property type="entry name" value="HTH_1"/>
    <property type="match status" value="1"/>
</dbReference>
<comment type="caution">
    <text evidence="2">The sequence shown here is derived from an EMBL/GenBank/DDBJ whole genome shotgun (WGS) entry which is preliminary data.</text>
</comment>